<accession>A0ABD0ZNC3</accession>
<evidence type="ECO:0000313" key="1">
    <source>
        <dbReference type="EMBL" id="KAL1188086.1"/>
    </source>
</evidence>
<dbReference type="EMBL" id="JBANAX010000931">
    <property type="protein sequence ID" value="KAL1188086.1"/>
    <property type="molecule type" value="Genomic_DNA"/>
</dbReference>
<evidence type="ECO:0000313" key="2">
    <source>
        <dbReference type="Proteomes" id="UP001558713"/>
    </source>
</evidence>
<protein>
    <submittedName>
        <fullName evidence="1">E3 ubiquitin-protein ligase ARI16</fullName>
    </submittedName>
</protein>
<reference evidence="1 2" key="1">
    <citation type="submission" date="2024-04" db="EMBL/GenBank/DDBJ databases">
        <title>Genome assembly C_amara_ONT_v2.</title>
        <authorList>
            <person name="Yant L."/>
            <person name="Moore C."/>
            <person name="Slenker M."/>
        </authorList>
    </citation>
    <scope>NUCLEOTIDE SEQUENCE [LARGE SCALE GENOMIC DNA]</scope>
    <source>
        <tissue evidence="1">Leaf</tissue>
    </source>
</reference>
<gene>
    <name evidence="1" type="ORF">V5N11_003121</name>
</gene>
<dbReference type="Proteomes" id="UP001558713">
    <property type="component" value="Unassembled WGS sequence"/>
</dbReference>
<comment type="caution">
    <text evidence="1">The sequence shown here is derived from an EMBL/GenBank/DDBJ whole genome shotgun (WGS) entry which is preliminary data.</text>
</comment>
<dbReference type="AlphaFoldDB" id="A0ABD0ZNC3"/>
<sequence>MEAYGQSFYLVHETVQVREKMMKEINQISEIFLVSKSDATVVLIHLQWNSYKASDLLGDNKEKRFAELRLVQIFDLNQNESNSSSADHETTVYDGNQKDLIADSRVFWRTCENKRAWRQSNLYYHQKRSSHDLHKKLDSF</sequence>
<organism evidence="1 2">
    <name type="scientific">Cardamine amara subsp. amara</name>
    <dbReference type="NCBI Taxonomy" id="228776"/>
    <lineage>
        <taxon>Eukaryota</taxon>
        <taxon>Viridiplantae</taxon>
        <taxon>Streptophyta</taxon>
        <taxon>Embryophyta</taxon>
        <taxon>Tracheophyta</taxon>
        <taxon>Spermatophyta</taxon>
        <taxon>Magnoliopsida</taxon>
        <taxon>eudicotyledons</taxon>
        <taxon>Gunneridae</taxon>
        <taxon>Pentapetalae</taxon>
        <taxon>rosids</taxon>
        <taxon>malvids</taxon>
        <taxon>Brassicales</taxon>
        <taxon>Brassicaceae</taxon>
        <taxon>Cardamineae</taxon>
        <taxon>Cardamine</taxon>
    </lineage>
</organism>
<proteinExistence type="predicted"/>
<name>A0ABD0ZNC3_CARAN</name>
<keyword evidence="2" id="KW-1185">Reference proteome</keyword>